<sequence length="192" mass="21939">MTDIVVIDESGDLGPKGSEYFAMAAMILPRTRNLKSAYKTIPKDGKEHKWYNSDEDEILELFEAMGRCRFGIVYSVIKKNKPLSDAPVYGNELYDRMVCQVVDDALSHLGCRDVKVYLDNNRFISTERFREIVRESSVRSGVNLLEVRKRDSKSTPCLQLVDFVAGSVRAKYERGDTKLSIIEDKISFARRL</sequence>
<dbReference type="Pfam" id="PF12686">
    <property type="entry name" value="DUF3800"/>
    <property type="match status" value="1"/>
</dbReference>
<dbReference type="RefSeq" id="WP_048097714.1">
    <property type="nucleotide sequence ID" value="NZ_CAYATU010000005.1"/>
</dbReference>
<dbReference type="GeneID" id="41321252"/>
<dbReference type="AlphaFoldDB" id="A0A3G3IG38"/>
<dbReference type="EMBL" id="CP017686">
    <property type="protein sequence ID" value="AYQ54628.1"/>
    <property type="molecule type" value="Genomic_DNA"/>
</dbReference>
<dbReference type="Proteomes" id="UP000273278">
    <property type="component" value="Chromosome"/>
</dbReference>
<accession>A0A3G3IG38</accession>
<evidence type="ECO:0008006" key="3">
    <source>
        <dbReference type="Google" id="ProtNLM"/>
    </source>
</evidence>
<protein>
    <recommendedName>
        <fullName evidence="3">DUF3800 domain-containing protein</fullName>
    </recommendedName>
</protein>
<gene>
    <name evidence="1" type="ORF">BKD89_02250</name>
</gene>
<dbReference type="InterPro" id="IPR024524">
    <property type="entry name" value="DUF3800"/>
</dbReference>
<evidence type="ECO:0000313" key="2">
    <source>
        <dbReference type="Proteomes" id="UP000273278"/>
    </source>
</evidence>
<name>A0A3G3IG38_9ARCH</name>
<organism evidence="1 2">
    <name type="scientific">Methanomethylophilus alvi</name>
    <dbReference type="NCBI Taxonomy" id="1291540"/>
    <lineage>
        <taxon>Archaea</taxon>
        <taxon>Methanobacteriati</taxon>
        <taxon>Thermoplasmatota</taxon>
        <taxon>Thermoplasmata</taxon>
        <taxon>Methanomassiliicoccales</taxon>
        <taxon>Methanomethylophilaceae</taxon>
        <taxon>Methanomethylophilus</taxon>
    </lineage>
</organism>
<proteinExistence type="predicted"/>
<evidence type="ECO:0000313" key="1">
    <source>
        <dbReference type="EMBL" id="AYQ54628.1"/>
    </source>
</evidence>
<reference evidence="1 2" key="1">
    <citation type="submission" date="2016-10" db="EMBL/GenBank/DDBJ databases">
        <title>Complete genome of the TMA-utilizing, human hosted archaeon Methanomethylophilus alvus Gen. nov, sp. nov., strain Mx-05, derived from a pure culture.</title>
        <authorList>
            <person name="Brugere J.-F."/>
            <person name="Ben Hania W."/>
            <person name="Chaudhary P.P."/>
            <person name="Gaci N."/>
            <person name="Borrel G."/>
            <person name="Cao Van Tuat L."/>
            <person name="Fardeau M.-L."/>
            <person name="Harris H.M.B."/>
            <person name="O'Toole P.W."/>
            <person name="Ollivier B."/>
        </authorList>
    </citation>
    <scope>NUCLEOTIDE SEQUENCE [LARGE SCALE GENOMIC DNA]</scope>
    <source>
        <strain evidence="1 2">Mx-05</strain>
    </source>
</reference>